<dbReference type="CDD" id="cd00130">
    <property type="entry name" value="PAS"/>
    <property type="match status" value="1"/>
</dbReference>
<dbReference type="Pfam" id="PF02518">
    <property type="entry name" value="HATPase_c"/>
    <property type="match status" value="1"/>
</dbReference>
<proteinExistence type="predicted"/>
<dbReference type="Gene3D" id="3.30.565.10">
    <property type="entry name" value="Histidine kinase-like ATPase, C-terminal domain"/>
    <property type="match status" value="1"/>
</dbReference>
<keyword evidence="11" id="KW-1185">Reference proteome</keyword>
<dbReference type="InterPro" id="IPR036890">
    <property type="entry name" value="HATPase_C_sf"/>
</dbReference>
<dbReference type="CDD" id="cd00082">
    <property type="entry name" value="HisKA"/>
    <property type="match status" value="1"/>
</dbReference>
<evidence type="ECO:0000256" key="1">
    <source>
        <dbReference type="ARBA" id="ARBA00000085"/>
    </source>
</evidence>
<dbReference type="InterPro" id="IPR013656">
    <property type="entry name" value="PAS_4"/>
</dbReference>
<dbReference type="SMART" id="SM00388">
    <property type="entry name" value="HisKA"/>
    <property type="match status" value="1"/>
</dbReference>
<dbReference type="PROSITE" id="PS50112">
    <property type="entry name" value="PAS"/>
    <property type="match status" value="1"/>
</dbReference>
<dbReference type="Proteomes" id="UP001482520">
    <property type="component" value="Unassembled WGS sequence"/>
</dbReference>
<dbReference type="CDD" id="cd00075">
    <property type="entry name" value="HATPase"/>
    <property type="match status" value="1"/>
</dbReference>
<organism evidence="10 11">
    <name type="scientific">Nocardioides kribbensis</name>
    <dbReference type="NCBI Taxonomy" id="305517"/>
    <lineage>
        <taxon>Bacteria</taxon>
        <taxon>Bacillati</taxon>
        <taxon>Actinomycetota</taxon>
        <taxon>Actinomycetes</taxon>
        <taxon>Propionibacteriales</taxon>
        <taxon>Nocardioidaceae</taxon>
        <taxon>Nocardioides</taxon>
    </lineage>
</organism>
<evidence type="ECO:0000256" key="2">
    <source>
        <dbReference type="ARBA" id="ARBA00004236"/>
    </source>
</evidence>
<accession>A0ABV1NWI8</accession>
<dbReference type="PRINTS" id="PR00344">
    <property type="entry name" value="BCTRLSENSOR"/>
</dbReference>
<dbReference type="InterPro" id="IPR000014">
    <property type="entry name" value="PAS"/>
</dbReference>
<dbReference type="Pfam" id="PF00512">
    <property type="entry name" value="HisKA"/>
    <property type="match status" value="1"/>
</dbReference>
<dbReference type="SMART" id="SM00387">
    <property type="entry name" value="HATPase_c"/>
    <property type="match status" value="1"/>
</dbReference>
<reference evidence="10 11" key="1">
    <citation type="submission" date="2024-02" db="EMBL/GenBank/DDBJ databases">
        <title>Full genome sequence of Nocardioides kribbensis.</title>
        <authorList>
            <person name="Poletto B.L."/>
            <person name="Silva G."/>
            <person name="Galante D."/>
            <person name="Campos K.R."/>
            <person name="Santos M.B.N."/>
            <person name="Sacchi C.T."/>
        </authorList>
    </citation>
    <scope>NUCLEOTIDE SEQUENCE [LARGE SCALE GENOMIC DNA]</scope>
    <source>
        <strain evidence="10 11">O4R</strain>
    </source>
</reference>
<dbReference type="SUPFAM" id="SSF55874">
    <property type="entry name" value="ATPase domain of HSP90 chaperone/DNA topoisomerase II/histidine kinase"/>
    <property type="match status" value="1"/>
</dbReference>
<protein>
    <recommendedName>
        <fullName evidence="3">histidine kinase</fullName>
        <ecNumber evidence="3">2.7.13.3</ecNumber>
    </recommendedName>
</protein>
<comment type="catalytic activity">
    <reaction evidence="1">
        <text>ATP + protein L-histidine = ADP + protein N-phospho-L-histidine.</text>
        <dbReference type="EC" id="2.7.13.3"/>
    </reaction>
</comment>
<dbReference type="EMBL" id="JBEGDP010000004">
    <property type="protein sequence ID" value="MEQ7846877.1"/>
    <property type="molecule type" value="Genomic_DNA"/>
</dbReference>
<comment type="caution">
    <text evidence="10">The sequence shown here is derived from an EMBL/GenBank/DDBJ whole genome shotgun (WGS) entry which is preliminary data.</text>
</comment>
<dbReference type="SMART" id="SM00091">
    <property type="entry name" value="PAS"/>
    <property type="match status" value="1"/>
</dbReference>
<dbReference type="SUPFAM" id="SSF47384">
    <property type="entry name" value="Homodimeric domain of signal transducing histidine kinase"/>
    <property type="match status" value="1"/>
</dbReference>
<dbReference type="InterPro" id="IPR005467">
    <property type="entry name" value="His_kinase_dom"/>
</dbReference>
<name>A0ABV1NWI8_9ACTN</name>
<dbReference type="InterPro" id="IPR050736">
    <property type="entry name" value="Sensor_HK_Regulatory"/>
</dbReference>
<keyword evidence="6" id="KW-0418">Kinase</keyword>
<dbReference type="Gene3D" id="3.30.450.20">
    <property type="entry name" value="PAS domain"/>
    <property type="match status" value="1"/>
</dbReference>
<dbReference type="Gene3D" id="1.10.287.130">
    <property type="match status" value="1"/>
</dbReference>
<feature type="domain" description="PAS" evidence="9">
    <location>
        <begin position="8"/>
        <end position="77"/>
    </location>
</feature>
<dbReference type="InterPro" id="IPR036097">
    <property type="entry name" value="HisK_dim/P_sf"/>
</dbReference>
<dbReference type="NCBIfam" id="TIGR00229">
    <property type="entry name" value="sensory_box"/>
    <property type="match status" value="1"/>
</dbReference>
<evidence type="ECO:0000313" key="11">
    <source>
        <dbReference type="Proteomes" id="UP001482520"/>
    </source>
</evidence>
<gene>
    <name evidence="10" type="ORF">V6R90_06265</name>
</gene>
<evidence type="ECO:0000313" key="10">
    <source>
        <dbReference type="EMBL" id="MEQ7846877.1"/>
    </source>
</evidence>
<sequence>MEDRPPDESALMRGVFEASPDAIVVIDADGRIVRANAQCSAVFGHDPDDLLGEPVEILVPPRLREAHPARRGAFTGGGGARAMGLLQLAAVRADGTEFPAEISLAAVSHDGEPLTCATVRDVTARLALQQESDRVREELLATVSHELRTPLTSIIGYTELLLDLGESQVGPAARRMLAIVERNANRELRLVNDLLDLAFLDDREHMDAEPVDLVEVVRAAVDGARVGARGRGLELSSTLAAGVAPDGARALLVTGDEQRLGQVLDNLLSNAVKFTAPGGRVLVDCAPREGDLALSVSDTGTGMEAVEVPRIFDRLYRSPRAVRDQVPGAGLGLSIVDSIVRAHGGRIEVDSEPGVGTTVSVLLPARVEPVA</sequence>
<keyword evidence="4" id="KW-0597">Phosphoprotein</keyword>
<dbReference type="PANTHER" id="PTHR43711">
    <property type="entry name" value="TWO-COMPONENT HISTIDINE KINASE"/>
    <property type="match status" value="1"/>
</dbReference>
<evidence type="ECO:0000256" key="7">
    <source>
        <dbReference type="ARBA" id="ARBA00023012"/>
    </source>
</evidence>
<evidence type="ECO:0000259" key="8">
    <source>
        <dbReference type="PROSITE" id="PS50109"/>
    </source>
</evidence>
<dbReference type="SUPFAM" id="SSF55785">
    <property type="entry name" value="PYP-like sensor domain (PAS domain)"/>
    <property type="match status" value="1"/>
</dbReference>
<feature type="domain" description="Histidine kinase" evidence="8">
    <location>
        <begin position="142"/>
        <end position="367"/>
    </location>
</feature>
<evidence type="ECO:0000256" key="6">
    <source>
        <dbReference type="ARBA" id="ARBA00022777"/>
    </source>
</evidence>
<evidence type="ECO:0000256" key="3">
    <source>
        <dbReference type="ARBA" id="ARBA00012438"/>
    </source>
</evidence>
<keyword evidence="10" id="KW-0547">Nucleotide-binding</keyword>
<evidence type="ECO:0000256" key="5">
    <source>
        <dbReference type="ARBA" id="ARBA00022679"/>
    </source>
</evidence>
<keyword evidence="5" id="KW-0808">Transferase</keyword>
<dbReference type="InterPro" id="IPR003661">
    <property type="entry name" value="HisK_dim/P_dom"/>
</dbReference>
<dbReference type="PROSITE" id="PS50109">
    <property type="entry name" value="HIS_KIN"/>
    <property type="match status" value="1"/>
</dbReference>
<keyword evidence="7" id="KW-0902">Two-component regulatory system</keyword>
<dbReference type="InterPro" id="IPR004358">
    <property type="entry name" value="Sig_transdc_His_kin-like_C"/>
</dbReference>
<dbReference type="RefSeq" id="WP_349804131.1">
    <property type="nucleotide sequence ID" value="NZ_JBEGDP010000004.1"/>
</dbReference>
<dbReference type="InterPro" id="IPR035965">
    <property type="entry name" value="PAS-like_dom_sf"/>
</dbReference>
<evidence type="ECO:0000259" key="9">
    <source>
        <dbReference type="PROSITE" id="PS50112"/>
    </source>
</evidence>
<evidence type="ECO:0000256" key="4">
    <source>
        <dbReference type="ARBA" id="ARBA00022553"/>
    </source>
</evidence>
<comment type="subcellular location">
    <subcellularLocation>
        <location evidence="2">Cell membrane</location>
    </subcellularLocation>
</comment>
<dbReference type="GO" id="GO:0005524">
    <property type="term" value="F:ATP binding"/>
    <property type="evidence" value="ECO:0007669"/>
    <property type="project" value="UniProtKB-KW"/>
</dbReference>
<dbReference type="Pfam" id="PF08448">
    <property type="entry name" value="PAS_4"/>
    <property type="match status" value="1"/>
</dbReference>
<dbReference type="PANTHER" id="PTHR43711:SF1">
    <property type="entry name" value="HISTIDINE KINASE 1"/>
    <property type="match status" value="1"/>
</dbReference>
<dbReference type="InterPro" id="IPR003594">
    <property type="entry name" value="HATPase_dom"/>
</dbReference>
<dbReference type="EC" id="2.7.13.3" evidence="3"/>
<keyword evidence="10" id="KW-0067">ATP-binding</keyword>